<dbReference type="GO" id="GO:0070545">
    <property type="term" value="C:PeBoW complex"/>
    <property type="evidence" value="ECO:0007669"/>
    <property type="project" value="TreeGrafter"/>
</dbReference>
<dbReference type="PROSITE" id="PS50172">
    <property type="entry name" value="BRCT"/>
    <property type="match status" value="1"/>
</dbReference>
<dbReference type="GO" id="GO:0005654">
    <property type="term" value="C:nucleoplasm"/>
    <property type="evidence" value="ECO:0007669"/>
    <property type="project" value="UniProtKB-SubCell"/>
</dbReference>
<evidence type="ECO:0000256" key="1">
    <source>
        <dbReference type="ARBA" id="ARBA00022517"/>
    </source>
</evidence>
<comment type="caution">
    <text evidence="6">The sequence shown here is derived from an EMBL/GenBank/DDBJ whole genome shotgun (WGS) entry which is preliminary data.</text>
</comment>
<dbReference type="InterPro" id="IPR036420">
    <property type="entry name" value="BRCT_dom_sf"/>
</dbReference>
<dbReference type="Pfam" id="PF00533">
    <property type="entry name" value="BRCT"/>
    <property type="match status" value="1"/>
</dbReference>
<comment type="subunit">
    <text evidence="4">Component of the NOP7 complex, composed of ERB1, NOP7 and YTM1. Within the NOP7 complex ERB1 appears to interact directly with NOP7 and YTM1. The NOP7 complex also associates with the 66S pre-ribosome.</text>
</comment>
<keyword evidence="3 4" id="KW-0539">Nucleus</keyword>
<dbReference type="FunCoup" id="A0A409VZR7">
    <property type="interactions" value="718"/>
</dbReference>
<dbReference type="GO" id="GO:0003723">
    <property type="term" value="F:RNA binding"/>
    <property type="evidence" value="ECO:0007669"/>
    <property type="project" value="TreeGrafter"/>
</dbReference>
<dbReference type="HAMAP" id="MF_03028">
    <property type="entry name" value="Pescadillo"/>
    <property type="match status" value="1"/>
</dbReference>
<name>A0A409VZR7_9AGAR</name>
<dbReference type="Gene3D" id="3.40.50.10190">
    <property type="entry name" value="BRCT domain"/>
    <property type="match status" value="1"/>
</dbReference>
<dbReference type="OrthoDB" id="10264910at2759"/>
<dbReference type="GO" id="GO:0043021">
    <property type="term" value="F:ribonucleoprotein complex binding"/>
    <property type="evidence" value="ECO:0007669"/>
    <property type="project" value="UniProtKB-UniRule"/>
</dbReference>
<dbReference type="GO" id="GO:0000466">
    <property type="term" value="P:maturation of 5.8S rRNA from tricistronic rRNA transcript (SSU-rRNA, 5.8S rRNA, LSU-rRNA)"/>
    <property type="evidence" value="ECO:0007669"/>
    <property type="project" value="UniProtKB-UniRule"/>
</dbReference>
<protein>
    <recommendedName>
        <fullName evidence="4">Pescadillo homolog</fullName>
    </recommendedName>
    <alternativeName>
        <fullName evidence="4">Nucleolar protein 7 homolog</fullName>
    </alternativeName>
</protein>
<comment type="similarity">
    <text evidence="4">Belongs to the pescadillo family.</text>
</comment>
<feature type="domain" description="BRCT" evidence="5">
    <location>
        <begin position="350"/>
        <end position="451"/>
    </location>
</feature>
<dbReference type="GO" id="GO:0030687">
    <property type="term" value="C:preribosome, large subunit precursor"/>
    <property type="evidence" value="ECO:0007669"/>
    <property type="project" value="UniProtKB-UniRule"/>
</dbReference>
<reference evidence="6 7" key="1">
    <citation type="journal article" date="2018" name="Evol. Lett.">
        <title>Horizontal gene cluster transfer increased hallucinogenic mushroom diversity.</title>
        <authorList>
            <person name="Reynolds H.T."/>
            <person name="Vijayakumar V."/>
            <person name="Gluck-Thaler E."/>
            <person name="Korotkin H.B."/>
            <person name="Matheny P.B."/>
            <person name="Slot J.C."/>
        </authorList>
    </citation>
    <scope>NUCLEOTIDE SEQUENCE [LARGE SCALE GENOMIC DNA]</scope>
    <source>
        <strain evidence="6 7">SRW20</strain>
    </source>
</reference>
<dbReference type="GO" id="GO:0000463">
    <property type="term" value="P:maturation of LSU-rRNA from tricistronic rRNA transcript (SSU-rRNA, 5.8S rRNA, LSU-rRNA)"/>
    <property type="evidence" value="ECO:0007669"/>
    <property type="project" value="UniProtKB-UniRule"/>
</dbReference>
<proteinExistence type="inferred from homology"/>
<dbReference type="CDD" id="cd17709">
    <property type="entry name" value="BRCT_pescadillo_like"/>
    <property type="match status" value="1"/>
</dbReference>
<evidence type="ECO:0000256" key="4">
    <source>
        <dbReference type="HAMAP-Rule" id="MF_03028"/>
    </source>
</evidence>
<dbReference type="PANTHER" id="PTHR12221">
    <property type="entry name" value="PESCADILLO - RELATED"/>
    <property type="match status" value="1"/>
</dbReference>
<dbReference type="InterPro" id="IPR001357">
    <property type="entry name" value="BRCT_dom"/>
</dbReference>
<keyword evidence="2 4" id="KW-0698">rRNA processing</keyword>
<evidence type="ECO:0000259" key="5">
    <source>
        <dbReference type="PROSITE" id="PS50172"/>
    </source>
</evidence>
<dbReference type="AlphaFoldDB" id="A0A409VZR7"/>
<dbReference type="InParanoid" id="A0A409VZR7"/>
<dbReference type="EMBL" id="NHYE01005489">
    <property type="protein sequence ID" value="PPQ71748.1"/>
    <property type="molecule type" value="Genomic_DNA"/>
</dbReference>
<sequence length="606" mass="67776">MGRLRTKGKAGAAKNYMTRSAAVKKLQCSLADFRRLCILKGIFPREPRSRKKANKGSSAPTSFYYTKDIAYLAHEPILKKLREHKAFAKKLSRALGRGEWSSAKSLEENKPVYRLDHIIKERYPTFIDAVRDIDDALCMVFLFASLPSNSRLPPELVENCARLAAEWQLYVIHSRALRKVFLSIKGVYYQAEVMDQTVTWLVPYQFTQNVPADVDIRVMLTFLELYQTLLSFVFFKLYTDAGLVYPPPLDTKKDENAAGVNAFSLQDNSRQISGKPTHTTASSQITGKLVKQTIKSIAANSEVDSEDVEMAISDSAADADEDFTPIPSSKDQTTVALPTLRTLSTLPQTLSTDLFSPYTFFLSRETPRPIFEFVVRSFGGRIGWPPSSGAGSPFDELDPSITHVIIDRPPAKKEESSEERELRSRRKYVQPQWIVDCINAGKILLEEPYSQGKILPPHLSPFGEHDGAYIPASAEVAPAEGEEGSDDGTVEEDQAHRDALDTVMDAVTEEPTSLRTAELVAEAAGVDFGSFEATVKQAAKKIGKKADAEADRGESDMNKMMMSNKQRKLYEKVKYSREKKDAEVRLFLQPFAKLMAHTQLSKNNFK</sequence>
<comment type="subcellular location">
    <subcellularLocation>
        <location evidence="4">Nucleus</location>
        <location evidence="4">Nucleolus</location>
    </subcellularLocation>
    <subcellularLocation>
        <location evidence="4">Nucleus</location>
        <location evidence="4">Nucleoplasm</location>
    </subcellularLocation>
</comment>
<evidence type="ECO:0000256" key="3">
    <source>
        <dbReference type="ARBA" id="ARBA00023242"/>
    </source>
</evidence>
<dbReference type="STRING" id="231916.A0A409VZR7"/>
<comment type="function">
    <text evidence="4">Component of the NOP7 complex, which is required for maturation of the 25S and 5.8S ribosomal RNAs and formation of the 60S ribosome.</text>
</comment>
<keyword evidence="7" id="KW-1185">Reference proteome</keyword>
<keyword evidence="1 4" id="KW-0690">Ribosome biogenesis</keyword>
<organism evidence="6 7">
    <name type="scientific">Gymnopilus dilepis</name>
    <dbReference type="NCBI Taxonomy" id="231916"/>
    <lineage>
        <taxon>Eukaryota</taxon>
        <taxon>Fungi</taxon>
        <taxon>Dikarya</taxon>
        <taxon>Basidiomycota</taxon>
        <taxon>Agaricomycotina</taxon>
        <taxon>Agaricomycetes</taxon>
        <taxon>Agaricomycetidae</taxon>
        <taxon>Agaricales</taxon>
        <taxon>Agaricineae</taxon>
        <taxon>Hymenogastraceae</taxon>
        <taxon>Gymnopilus</taxon>
    </lineage>
</organism>
<dbReference type="SUPFAM" id="SSF52113">
    <property type="entry name" value="BRCT domain"/>
    <property type="match status" value="1"/>
</dbReference>
<accession>A0A409VZR7</accession>
<dbReference type="InterPro" id="IPR010613">
    <property type="entry name" value="PES"/>
</dbReference>
<evidence type="ECO:0000313" key="7">
    <source>
        <dbReference type="Proteomes" id="UP000284706"/>
    </source>
</evidence>
<evidence type="ECO:0000256" key="2">
    <source>
        <dbReference type="ARBA" id="ARBA00022552"/>
    </source>
</evidence>
<dbReference type="Proteomes" id="UP000284706">
    <property type="component" value="Unassembled WGS sequence"/>
</dbReference>
<dbReference type="SMART" id="SM00292">
    <property type="entry name" value="BRCT"/>
    <property type="match status" value="1"/>
</dbReference>
<evidence type="ECO:0000313" key="6">
    <source>
        <dbReference type="EMBL" id="PPQ71748.1"/>
    </source>
</evidence>
<dbReference type="Pfam" id="PF06732">
    <property type="entry name" value="Pescadillo_N"/>
    <property type="match status" value="1"/>
</dbReference>
<dbReference type="PANTHER" id="PTHR12221:SF6">
    <property type="entry name" value="PESCADILLO HOMOLOG"/>
    <property type="match status" value="1"/>
</dbReference>
<gene>
    <name evidence="4" type="primary">NOP7</name>
    <name evidence="6" type="ORF">CVT26_007589</name>
</gene>